<accession>A0AAV7RVX8</accession>
<keyword evidence="3" id="KW-1185">Reference proteome</keyword>
<organism evidence="2 3">
    <name type="scientific">Pleurodeles waltl</name>
    <name type="common">Iberian ribbed newt</name>
    <dbReference type="NCBI Taxonomy" id="8319"/>
    <lineage>
        <taxon>Eukaryota</taxon>
        <taxon>Metazoa</taxon>
        <taxon>Chordata</taxon>
        <taxon>Craniata</taxon>
        <taxon>Vertebrata</taxon>
        <taxon>Euteleostomi</taxon>
        <taxon>Amphibia</taxon>
        <taxon>Batrachia</taxon>
        <taxon>Caudata</taxon>
        <taxon>Salamandroidea</taxon>
        <taxon>Salamandridae</taxon>
        <taxon>Pleurodelinae</taxon>
        <taxon>Pleurodeles</taxon>
    </lineage>
</organism>
<protein>
    <submittedName>
        <fullName evidence="2">Uncharacterized protein</fullName>
    </submittedName>
</protein>
<sequence>MASIGSGTPGAACTTVRWRRGPDRSMILNRTMEPTSRARDCLEGWTAERGVGLGVHPGAAWWVQLRAGLQLWPQGGLTEQPLSRGPRRATEGSDYTSEVGQPTGLRSADAGGLELASNQPHPKRAVPTSSVEPGRGYLSEHEEASAGENAPTGRTRWREPPAATCGLRPDQWRDGCWSFALLGITKAN</sequence>
<evidence type="ECO:0000256" key="1">
    <source>
        <dbReference type="SAM" id="MobiDB-lite"/>
    </source>
</evidence>
<evidence type="ECO:0000313" key="3">
    <source>
        <dbReference type="Proteomes" id="UP001066276"/>
    </source>
</evidence>
<dbReference type="AlphaFoldDB" id="A0AAV7RVX8"/>
<proteinExistence type="predicted"/>
<reference evidence="2" key="1">
    <citation type="journal article" date="2022" name="bioRxiv">
        <title>Sequencing and chromosome-scale assembly of the giantPleurodeles waltlgenome.</title>
        <authorList>
            <person name="Brown T."/>
            <person name="Elewa A."/>
            <person name="Iarovenko S."/>
            <person name="Subramanian E."/>
            <person name="Araus A.J."/>
            <person name="Petzold A."/>
            <person name="Susuki M."/>
            <person name="Suzuki K.-i.T."/>
            <person name="Hayashi T."/>
            <person name="Toyoda A."/>
            <person name="Oliveira C."/>
            <person name="Osipova E."/>
            <person name="Leigh N.D."/>
            <person name="Simon A."/>
            <person name="Yun M.H."/>
        </authorList>
    </citation>
    <scope>NUCLEOTIDE SEQUENCE</scope>
    <source>
        <strain evidence="2">20211129_DDA</strain>
        <tissue evidence="2">Liver</tissue>
    </source>
</reference>
<comment type="caution">
    <text evidence="2">The sequence shown here is derived from an EMBL/GenBank/DDBJ whole genome shotgun (WGS) entry which is preliminary data.</text>
</comment>
<dbReference type="EMBL" id="JANPWB010000009">
    <property type="protein sequence ID" value="KAJ1155771.1"/>
    <property type="molecule type" value="Genomic_DNA"/>
</dbReference>
<gene>
    <name evidence="2" type="ORF">NDU88_008500</name>
</gene>
<dbReference type="Proteomes" id="UP001066276">
    <property type="component" value="Chromosome 5"/>
</dbReference>
<evidence type="ECO:0000313" key="2">
    <source>
        <dbReference type="EMBL" id="KAJ1155771.1"/>
    </source>
</evidence>
<feature type="region of interest" description="Disordered" evidence="1">
    <location>
        <begin position="76"/>
        <end position="162"/>
    </location>
</feature>
<name>A0AAV7RVX8_PLEWA</name>